<dbReference type="InParanoid" id="A0A0D0AX94"/>
<dbReference type="EMBL" id="KN835160">
    <property type="protein sequence ID" value="KIK46346.1"/>
    <property type="molecule type" value="Genomic_DNA"/>
</dbReference>
<feature type="region of interest" description="Disordered" evidence="5">
    <location>
        <begin position="521"/>
        <end position="595"/>
    </location>
</feature>
<sequence>MADTEKKDSSSASTSAAAKKPLAELKNGKVIFKQKPISFEKSSEAMQEIVKFREMIEQRIERQDPPLTDIPDEHKPLIVKLAQESEKGVTPLAKHIRSELLPSFDEDDDSSRESISIALPLLVVEHAIQSLMVRTNYGLDGPLGYKLPPILCVWRWEVRDDYRDWLPKSAKEKAETRIAERLQAKTDLRAVFESLPQDERDAILDPKGTNKLPTKDVNKPNPPSNATAEQIDAAELKDSSSQRDLSVSPNEPENIDSGSGTPKARQRKATNAEKASKAKEKEEKKAAKAEKEKKQKATQDKSRSLMANFFGKAKAPPRESPSKPVCGTSNSESDFQKTFKPFVLKKDAEMAPINWFLKPCEPTWKQQTSGFTHADAIVVDDAQTSETNGVDVFVYRRPTFNHAEANAQERLQDVIRLLRPLRLTQPCDRSKSSFKSFSKCNTKDIYSQLNDAEIAGDTSQVRYLSNILWDRKMLPAKVLIFHEDARPGYYGSWTKNSRIVGPRSPFARDLLARDYGYDSGEEWEDEGAADADNVDDDDDEEGDGEECDSDLESWLVDDDEIEEVVPDDRDLSPSLMDLPPPPPKRKAEPLSKQPEKKRKIVVPLVPYTKGPLWESVIGQCEYDPFKPYRIQLFNDTPYPIDPFTFVAKTAEETRQPIHESKFAVPSLPNRLSGNNGVAESSAAAAAQAPANKRATPVSTPKTTFPDAHVPLLISTITTLATANLTFIVESIHQELRTHKVKKNAIEAKVREVAEKSKEKKIWIISEGQQL</sequence>
<feature type="compositionally biased region" description="Low complexity" evidence="5">
    <location>
        <begin position="10"/>
        <end position="20"/>
    </location>
</feature>
<feature type="region of interest" description="Disordered" evidence="5">
    <location>
        <begin position="1"/>
        <end position="20"/>
    </location>
</feature>
<keyword evidence="4" id="KW-0539">Nucleus</keyword>
<dbReference type="InterPro" id="IPR022043">
    <property type="entry name" value="CAF1A_DD"/>
</dbReference>
<reference evidence="8" key="2">
    <citation type="submission" date="2015-01" db="EMBL/GenBank/DDBJ databases">
        <title>Evolutionary Origins and Diversification of the Mycorrhizal Mutualists.</title>
        <authorList>
            <consortium name="DOE Joint Genome Institute"/>
            <consortium name="Mycorrhizal Genomics Consortium"/>
            <person name="Kohler A."/>
            <person name="Kuo A."/>
            <person name="Nagy L.G."/>
            <person name="Floudas D."/>
            <person name="Copeland A."/>
            <person name="Barry K.W."/>
            <person name="Cichocki N."/>
            <person name="Veneault-Fourrey C."/>
            <person name="LaButti K."/>
            <person name="Lindquist E.A."/>
            <person name="Lipzen A."/>
            <person name="Lundell T."/>
            <person name="Morin E."/>
            <person name="Murat C."/>
            <person name="Riley R."/>
            <person name="Ohm R."/>
            <person name="Sun H."/>
            <person name="Tunlid A."/>
            <person name="Henrissat B."/>
            <person name="Grigoriev I.V."/>
            <person name="Hibbett D.S."/>
            <person name="Martin F."/>
        </authorList>
    </citation>
    <scope>NUCLEOTIDE SEQUENCE [LARGE SCALE GENOMIC DNA]</scope>
    <source>
        <strain evidence="8">UH-Slu-Lm8-n1</strain>
    </source>
</reference>
<dbReference type="STRING" id="930992.A0A0D0AX94"/>
<keyword evidence="3" id="KW-0234">DNA repair</keyword>
<evidence type="ECO:0000313" key="8">
    <source>
        <dbReference type="Proteomes" id="UP000054485"/>
    </source>
</evidence>
<feature type="region of interest" description="Disordered" evidence="5">
    <location>
        <begin position="673"/>
        <end position="701"/>
    </location>
</feature>
<dbReference type="PANTHER" id="PTHR15272">
    <property type="entry name" value="CHROMATIN ASSEMBLY FACTOR 1 SUBUNIT A CAF-1 SUBUNIT A"/>
    <property type="match status" value="1"/>
</dbReference>
<dbReference type="OrthoDB" id="440676at2759"/>
<evidence type="ECO:0000259" key="6">
    <source>
        <dbReference type="Pfam" id="PF12253"/>
    </source>
</evidence>
<gene>
    <name evidence="7" type="ORF">CY34DRAFT_800516</name>
</gene>
<keyword evidence="8" id="KW-1185">Reference proteome</keyword>
<dbReference type="GO" id="GO:0033186">
    <property type="term" value="C:CAF-1 complex"/>
    <property type="evidence" value="ECO:0007669"/>
    <property type="project" value="TreeGrafter"/>
</dbReference>
<feature type="region of interest" description="Disordered" evidence="5">
    <location>
        <begin position="199"/>
        <end position="332"/>
    </location>
</feature>
<evidence type="ECO:0000256" key="3">
    <source>
        <dbReference type="ARBA" id="ARBA00023204"/>
    </source>
</evidence>
<name>A0A0D0AX94_9AGAM</name>
<accession>A0A0D0AX94</accession>
<evidence type="ECO:0000256" key="4">
    <source>
        <dbReference type="ARBA" id="ARBA00023242"/>
    </source>
</evidence>
<feature type="compositionally biased region" description="Low complexity" evidence="5">
    <location>
        <begin position="678"/>
        <end position="694"/>
    </location>
</feature>
<evidence type="ECO:0000256" key="5">
    <source>
        <dbReference type="SAM" id="MobiDB-lite"/>
    </source>
</evidence>
<dbReference type="AlphaFoldDB" id="A0A0D0AX94"/>
<dbReference type="GO" id="GO:0006281">
    <property type="term" value="P:DNA repair"/>
    <property type="evidence" value="ECO:0007669"/>
    <property type="project" value="UniProtKB-KW"/>
</dbReference>
<evidence type="ECO:0000256" key="1">
    <source>
        <dbReference type="ARBA" id="ARBA00004123"/>
    </source>
</evidence>
<feature type="compositionally biased region" description="Basic and acidic residues" evidence="5">
    <location>
        <begin position="270"/>
        <end position="303"/>
    </location>
</feature>
<proteinExistence type="predicted"/>
<evidence type="ECO:0000256" key="2">
    <source>
        <dbReference type="ARBA" id="ARBA00022763"/>
    </source>
</evidence>
<organism evidence="7 8">
    <name type="scientific">Suillus luteus UH-Slu-Lm8-n1</name>
    <dbReference type="NCBI Taxonomy" id="930992"/>
    <lineage>
        <taxon>Eukaryota</taxon>
        <taxon>Fungi</taxon>
        <taxon>Dikarya</taxon>
        <taxon>Basidiomycota</taxon>
        <taxon>Agaricomycotina</taxon>
        <taxon>Agaricomycetes</taxon>
        <taxon>Agaricomycetidae</taxon>
        <taxon>Boletales</taxon>
        <taxon>Suillineae</taxon>
        <taxon>Suillaceae</taxon>
        <taxon>Suillus</taxon>
    </lineage>
</organism>
<keyword evidence="2" id="KW-0227">DNA damage</keyword>
<feature type="compositionally biased region" description="Polar residues" evidence="5">
    <location>
        <begin position="242"/>
        <end position="260"/>
    </location>
</feature>
<dbReference type="PANTHER" id="PTHR15272:SF0">
    <property type="entry name" value="CHROMATIN ASSEMBLY FACTOR 1 SUBUNIT A"/>
    <property type="match status" value="1"/>
</dbReference>
<dbReference type="GO" id="GO:0005634">
    <property type="term" value="C:nucleus"/>
    <property type="evidence" value="ECO:0007669"/>
    <property type="project" value="UniProtKB-SubCell"/>
</dbReference>
<comment type="subcellular location">
    <subcellularLocation>
        <location evidence="1">Nucleus</location>
    </subcellularLocation>
</comment>
<protein>
    <recommendedName>
        <fullName evidence="6">Chromatin assembly factor 1 subunit A dimerization domain-containing protein</fullName>
    </recommendedName>
</protein>
<feature type="compositionally biased region" description="Acidic residues" evidence="5">
    <location>
        <begin position="521"/>
        <end position="565"/>
    </location>
</feature>
<feature type="domain" description="Chromatin assembly factor 1 subunit A dimerization" evidence="6">
    <location>
        <begin position="477"/>
        <end position="546"/>
    </location>
</feature>
<dbReference type="Pfam" id="PF12253">
    <property type="entry name" value="CAF1A_dimeriz"/>
    <property type="match status" value="1"/>
</dbReference>
<dbReference type="Proteomes" id="UP000054485">
    <property type="component" value="Unassembled WGS sequence"/>
</dbReference>
<dbReference type="HOGENOM" id="CLU_012467_0_0_1"/>
<reference evidence="7 8" key="1">
    <citation type="submission" date="2014-04" db="EMBL/GenBank/DDBJ databases">
        <authorList>
            <consortium name="DOE Joint Genome Institute"/>
            <person name="Kuo A."/>
            <person name="Ruytinx J."/>
            <person name="Rineau F."/>
            <person name="Colpaert J."/>
            <person name="Kohler A."/>
            <person name="Nagy L.G."/>
            <person name="Floudas D."/>
            <person name="Copeland A."/>
            <person name="Barry K.W."/>
            <person name="Cichocki N."/>
            <person name="Veneault-Fourrey C."/>
            <person name="LaButti K."/>
            <person name="Lindquist E.A."/>
            <person name="Lipzen A."/>
            <person name="Lundell T."/>
            <person name="Morin E."/>
            <person name="Murat C."/>
            <person name="Sun H."/>
            <person name="Tunlid A."/>
            <person name="Henrissat B."/>
            <person name="Grigoriev I.V."/>
            <person name="Hibbett D.S."/>
            <person name="Martin F."/>
            <person name="Nordberg H.P."/>
            <person name="Cantor M.N."/>
            <person name="Hua S.X."/>
        </authorList>
    </citation>
    <scope>NUCLEOTIDE SEQUENCE [LARGE SCALE GENOMIC DNA]</scope>
    <source>
        <strain evidence="7 8">UH-Slu-Lm8-n1</strain>
    </source>
</reference>
<dbReference type="GO" id="GO:0006334">
    <property type="term" value="P:nucleosome assembly"/>
    <property type="evidence" value="ECO:0007669"/>
    <property type="project" value="TreeGrafter"/>
</dbReference>
<evidence type="ECO:0000313" key="7">
    <source>
        <dbReference type="EMBL" id="KIK46346.1"/>
    </source>
</evidence>